<dbReference type="Gene3D" id="1.10.10.580">
    <property type="entry name" value="Structural maintenance of chromosome 1. Chain E"/>
    <property type="match status" value="1"/>
</dbReference>
<feature type="region of interest" description="Disordered" evidence="10">
    <location>
        <begin position="793"/>
        <end position="818"/>
    </location>
</feature>
<dbReference type="Pfam" id="PF04729">
    <property type="entry name" value="ASF1_hist_chap"/>
    <property type="match status" value="1"/>
</dbReference>
<dbReference type="GO" id="GO:0006325">
    <property type="term" value="P:chromatin organization"/>
    <property type="evidence" value="ECO:0007669"/>
    <property type="project" value="InterPro"/>
</dbReference>
<dbReference type="AlphaFoldDB" id="A0A8S1F5V1"/>
<evidence type="ECO:0000256" key="1">
    <source>
        <dbReference type="ARBA" id="ARBA00004123"/>
    </source>
</evidence>
<dbReference type="InterPro" id="IPR039781">
    <property type="entry name" value="Rad21/Rec8-like"/>
</dbReference>
<feature type="region of interest" description="Disordered" evidence="10">
    <location>
        <begin position="711"/>
        <end position="755"/>
    </location>
</feature>
<dbReference type="InterPro" id="IPR006910">
    <property type="entry name" value="Rad21_Rec8_N"/>
</dbReference>
<evidence type="ECO:0000256" key="6">
    <source>
        <dbReference type="ARBA" id="ARBA00023015"/>
    </source>
</evidence>
<evidence type="ECO:0000256" key="9">
    <source>
        <dbReference type="ARBA" id="ARBA00023242"/>
    </source>
</evidence>
<sequence>MFYAQFVLSKKGPLAKIWLAAHWEKKLTKAQIFETDVGQAVEEVMKPKVKMALRTVGHLLLGIVRIYSKKTRYLLADTNEAFIKMRLNFRAGFQIEIDDYCAQDDNENYDDVDEINMTVPEFLDIEIDENVMQQHISRLEDITLKDDINLNSTLKQLNFGTWNDDFGELADMYESYPSSSMHTPDASVLEFARDTNESLAIDKVPGNNTDIINTQPKNSPATRNTTELQNDNANNTLGDNHFDIDGDLFSSMLDGPLQVPQAVNDDLMGNCGDVDDFVENEHSKSLNSQKPLNVSLIDGKRGKRNRKPRKLIVDENTSISDDFRKKQMDDFSDTLGQITVAPPNKKTRRMCETGVLNVLMEAPGIMIRNPELLEQYKSRLIPTAYKPNLGAEAESSSSSENPWNDLGLSEDIINSGSIELGDIQNKENDEEDEADPFSISSTSTSGTLESFGFGSTVKKPIYDDSKWAKRSKHILKKISLEIENGGEVQFSSITATAKTRKHAAEQFYSLLTLLKKRAVDVIQEEPFGDIKIRAGELFNEFLLNDASFMKEEMASRVNICGVNILDNPAKFTDKFKLEIVFEVFEQLPHDLEWELVYVGSGTSSEYDQLLDSVLVGPVPEGRHKFTFDADCPDVKKIPTEDIVGVSVLLLRCKYNDQEFINLGWFVSNEYEDEEMKENPPAMPQIEKLARKIQTDSLRVTTFTIKWGEAEENEVMEEDDESKRVFDEQELMPLNDDEVDDEEEEEDDEDEDAREVDLNECIEKCNQRISKALEKNEIEDIDMECETGDAQVMSKAMEKPQDHQIDPFTDKTNNDQLME</sequence>
<comment type="similarity">
    <text evidence="4">Belongs to the rad21 family.</text>
</comment>
<dbReference type="Gene3D" id="2.60.40.1490">
    <property type="entry name" value="Histone chaperone ASF1-like"/>
    <property type="match status" value="1"/>
</dbReference>
<comment type="subcellular location">
    <subcellularLocation>
        <location evidence="2">Chromosome</location>
    </subcellularLocation>
    <subcellularLocation>
        <location evidence="1">Nucleus</location>
    </subcellularLocation>
</comment>
<feature type="region of interest" description="Disordered" evidence="10">
    <location>
        <begin position="205"/>
        <end position="224"/>
    </location>
</feature>
<evidence type="ECO:0000259" key="12">
    <source>
        <dbReference type="Pfam" id="PF04825"/>
    </source>
</evidence>
<evidence type="ECO:0000256" key="2">
    <source>
        <dbReference type="ARBA" id="ARBA00004286"/>
    </source>
</evidence>
<dbReference type="InterPro" id="IPR036747">
    <property type="entry name" value="ASF1-like_sf"/>
</dbReference>
<evidence type="ECO:0000256" key="7">
    <source>
        <dbReference type="ARBA" id="ARBA00023163"/>
    </source>
</evidence>
<dbReference type="InterPro" id="IPR036390">
    <property type="entry name" value="WH_DNA-bd_sf"/>
</dbReference>
<dbReference type="PANTHER" id="PTHR12585">
    <property type="entry name" value="SCC1 / RAD21 FAMILY MEMBER"/>
    <property type="match status" value="1"/>
</dbReference>
<evidence type="ECO:0000256" key="10">
    <source>
        <dbReference type="SAM" id="MobiDB-lite"/>
    </source>
</evidence>
<reference evidence="13 14" key="1">
    <citation type="submission" date="2020-04" db="EMBL/GenBank/DDBJ databases">
        <authorList>
            <person name="Laetsch R D."/>
            <person name="Stevens L."/>
            <person name="Kumar S."/>
            <person name="Blaxter L. M."/>
        </authorList>
    </citation>
    <scope>NUCLEOTIDE SEQUENCE [LARGE SCALE GENOMIC DNA]</scope>
</reference>
<dbReference type="Pfam" id="PF04824">
    <property type="entry name" value="Rad21_Rec8"/>
    <property type="match status" value="1"/>
</dbReference>
<keyword evidence="5" id="KW-0158">Chromosome</keyword>
<keyword evidence="14" id="KW-1185">Reference proteome</keyword>
<proteinExistence type="inferred from homology"/>
<gene>
    <name evidence="13" type="ORF">CBOVIS_LOCUS12645</name>
</gene>
<dbReference type="GO" id="GO:0008278">
    <property type="term" value="C:cohesin complex"/>
    <property type="evidence" value="ECO:0007669"/>
    <property type="project" value="InterPro"/>
</dbReference>
<dbReference type="CDD" id="cd21792">
    <property type="entry name" value="Rad21_Rec8_M_NXP1-like"/>
    <property type="match status" value="1"/>
</dbReference>
<feature type="compositionally biased region" description="Acidic residues" evidence="10">
    <location>
        <begin position="734"/>
        <end position="753"/>
    </location>
</feature>
<dbReference type="Proteomes" id="UP000494206">
    <property type="component" value="Unassembled WGS sequence"/>
</dbReference>
<feature type="domain" description="Rad21/Rec8-like protein N-terminal" evidence="12">
    <location>
        <begin position="1"/>
        <end position="98"/>
    </location>
</feature>
<dbReference type="Pfam" id="PF04825">
    <property type="entry name" value="Rad21_Rec8_N"/>
    <property type="match status" value="1"/>
</dbReference>
<accession>A0A8S1F5V1</accession>
<evidence type="ECO:0000256" key="4">
    <source>
        <dbReference type="ARBA" id="ARBA00009870"/>
    </source>
</evidence>
<evidence type="ECO:0000256" key="3">
    <source>
        <dbReference type="ARBA" id="ARBA00006051"/>
    </source>
</evidence>
<evidence type="ECO:0000259" key="11">
    <source>
        <dbReference type="Pfam" id="PF04824"/>
    </source>
</evidence>
<feature type="compositionally biased region" description="Polar residues" evidence="10">
    <location>
        <begin position="206"/>
        <end position="224"/>
    </location>
</feature>
<evidence type="ECO:0000256" key="5">
    <source>
        <dbReference type="ARBA" id="ARBA00022454"/>
    </source>
</evidence>
<evidence type="ECO:0000313" key="13">
    <source>
        <dbReference type="EMBL" id="CAB3411231.1"/>
    </source>
</evidence>
<evidence type="ECO:0000313" key="14">
    <source>
        <dbReference type="Proteomes" id="UP000494206"/>
    </source>
</evidence>
<evidence type="ECO:0000256" key="8">
    <source>
        <dbReference type="ARBA" id="ARBA00023186"/>
    </source>
</evidence>
<comment type="similarity">
    <text evidence="3">Belongs to the ASF1 family.</text>
</comment>
<organism evidence="13 14">
    <name type="scientific">Caenorhabditis bovis</name>
    <dbReference type="NCBI Taxonomy" id="2654633"/>
    <lineage>
        <taxon>Eukaryota</taxon>
        <taxon>Metazoa</taxon>
        <taxon>Ecdysozoa</taxon>
        <taxon>Nematoda</taxon>
        <taxon>Chromadorea</taxon>
        <taxon>Rhabditida</taxon>
        <taxon>Rhabditina</taxon>
        <taxon>Rhabditomorpha</taxon>
        <taxon>Rhabditoidea</taxon>
        <taxon>Rhabditidae</taxon>
        <taxon>Peloderinae</taxon>
        <taxon>Caenorhabditis</taxon>
    </lineage>
</organism>
<name>A0A8S1F5V1_9PELO</name>
<keyword evidence="6" id="KW-0805">Transcription regulation</keyword>
<dbReference type="GO" id="GO:1990414">
    <property type="term" value="P:replication-born double-strand break repair via sister chromatid exchange"/>
    <property type="evidence" value="ECO:0007669"/>
    <property type="project" value="TreeGrafter"/>
</dbReference>
<comment type="caution">
    <text evidence="13">The sequence shown here is derived from an EMBL/GenBank/DDBJ whole genome shotgun (WGS) entry which is preliminary data.</text>
</comment>
<feature type="domain" description="Rad21/Rec8-like protein C-terminal eukaryotic" evidence="11">
    <location>
        <begin position="485"/>
        <end position="535"/>
    </location>
</feature>
<dbReference type="OrthoDB" id="10071381at2759"/>
<dbReference type="InterPro" id="IPR006818">
    <property type="entry name" value="ASF1-like"/>
</dbReference>
<dbReference type="InterPro" id="IPR049589">
    <property type="entry name" value="NXP1_M-like"/>
</dbReference>
<dbReference type="PANTHER" id="PTHR12585:SF68">
    <property type="entry name" value="SISTER CHROMATID COHESION PROTEIN 1"/>
    <property type="match status" value="1"/>
</dbReference>
<protein>
    <recommendedName>
        <fullName evidence="15">Rad21/Rec8-like protein N-terminal domain-containing protein</fullName>
    </recommendedName>
</protein>
<dbReference type="GO" id="GO:0003682">
    <property type="term" value="F:chromatin binding"/>
    <property type="evidence" value="ECO:0007669"/>
    <property type="project" value="TreeGrafter"/>
</dbReference>
<keyword evidence="9" id="KW-0539">Nucleus</keyword>
<dbReference type="GO" id="GO:0005634">
    <property type="term" value="C:nucleus"/>
    <property type="evidence" value="ECO:0007669"/>
    <property type="project" value="UniProtKB-SubCell"/>
</dbReference>
<keyword evidence="7" id="KW-0804">Transcription</keyword>
<dbReference type="EMBL" id="CADEPM010000012">
    <property type="protein sequence ID" value="CAB3411231.1"/>
    <property type="molecule type" value="Genomic_DNA"/>
</dbReference>
<dbReference type="GO" id="GO:0007062">
    <property type="term" value="P:sister chromatid cohesion"/>
    <property type="evidence" value="ECO:0007669"/>
    <property type="project" value="InterPro"/>
</dbReference>
<keyword evidence="8" id="KW-0143">Chaperone</keyword>
<evidence type="ECO:0008006" key="15">
    <source>
        <dbReference type="Google" id="ProtNLM"/>
    </source>
</evidence>
<dbReference type="InterPro" id="IPR023093">
    <property type="entry name" value="ScpA-like_C"/>
</dbReference>
<dbReference type="SUPFAM" id="SSF46785">
    <property type="entry name" value="Winged helix' DNA-binding domain"/>
    <property type="match status" value="1"/>
</dbReference>
<dbReference type="InterPro" id="IPR006909">
    <property type="entry name" value="Rad21/Rec8_C_eu"/>
</dbReference>
<dbReference type="SUPFAM" id="SSF101546">
    <property type="entry name" value="ASF1-like"/>
    <property type="match status" value="1"/>
</dbReference>
<feature type="compositionally biased region" description="Basic and acidic residues" evidence="10">
    <location>
        <begin position="795"/>
        <end position="812"/>
    </location>
</feature>